<keyword evidence="8" id="KW-0830">Ubiquinone</keyword>
<evidence type="ECO:0000256" key="4">
    <source>
        <dbReference type="ARBA" id="ARBA00022692"/>
    </source>
</evidence>
<keyword evidence="4 7" id="KW-0812">Transmembrane</keyword>
<feature type="transmembrane region" description="Helical" evidence="9">
    <location>
        <begin position="78"/>
        <end position="97"/>
    </location>
</feature>
<keyword evidence="7" id="KW-0520">NAD</keyword>
<evidence type="ECO:0000313" key="10">
    <source>
        <dbReference type="EMBL" id="AFJ53891.1"/>
    </source>
</evidence>
<dbReference type="GO" id="GO:0003954">
    <property type="term" value="F:NADH dehydrogenase activity"/>
    <property type="evidence" value="ECO:0007669"/>
    <property type="project" value="TreeGrafter"/>
</dbReference>
<gene>
    <name evidence="10" type="primary">NAD1</name>
</gene>
<reference evidence="10" key="1">
    <citation type="journal article" date="2012" name="Mol. Biol. Rep.">
        <title>Molecular variability in the Celleporella hyalina (Bryozoa; Cheilostomata) species complex: evidence for cryptic speciation from complete mitochondrial genomes.</title>
        <authorList>
            <person name="Waeschenbach A."/>
            <person name="Porter J.S."/>
            <person name="Hughes R.N."/>
        </authorList>
    </citation>
    <scope>NUCLEOTIDE SEQUENCE</scope>
    <source>
        <strain evidence="10">N</strain>
    </source>
</reference>
<accession>I6PZT5</accession>
<feature type="transmembrane region" description="Helical" evidence="9">
    <location>
        <begin position="178"/>
        <end position="199"/>
    </location>
</feature>
<dbReference type="PANTHER" id="PTHR11432:SF3">
    <property type="entry name" value="NADH-UBIQUINONE OXIDOREDUCTASE CHAIN 1"/>
    <property type="match status" value="1"/>
</dbReference>
<feature type="transmembrane region" description="Helical" evidence="9">
    <location>
        <begin position="109"/>
        <end position="129"/>
    </location>
</feature>
<feature type="transmembrane region" description="Helical" evidence="9">
    <location>
        <begin position="228"/>
        <end position="250"/>
    </location>
</feature>
<feature type="transmembrane region" description="Helical" evidence="9">
    <location>
        <begin position="6"/>
        <end position="31"/>
    </location>
</feature>
<dbReference type="EMBL" id="JQ839275">
    <property type="protein sequence ID" value="AFJ53891.1"/>
    <property type="molecule type" value="Genomic_DNA"/>
</dbReference>
<protein>
    <recommendedName>
        <fullName evidence="3 8">NADH-ubiquinone oxidoreductase chain 1</fullName>
        <ecNumber evidence="8">7.1.1.2</ecNumber>
    </recommendedName>
</protein>
<feature type="transmembrane region" description="Helical" evidence="9">
    <location>
        <begin position="150"/>
        <end position="172"/>
    </location>
</feature>
<proteinExistence type="inferred from homology"/>
<sequence length="316" mass="36294">MHVKLYFLTLAIKCLVLFVTIALGVGFFTLLERKVLGYIQSRKGPNKVGYLGLIQPLSDALKLFTKEDMFTEKSNKMIFMYSPMVGILIMYILFMLYPSPFLFMKHTRGILFFLVMASLNVYVVLLSGWSSNSKYALLGSVRALAQTISYEVSMMLVLLNYLFVCITFSIHFLSVTQFYIPFFLSCFPVFLMWFISALAETNRAPFDLAEGESELVSGFNVEYGGGKFSLLFIAEYGCILFMSVLTAAMFFCGSFYNYGIFMILKVMLVSFLFLWVRGTYPRIRYDVLMSLTWKTFLVISITMCFVLLTLGFYNWI</sequence>
<dbReference type="GO" id="GO:0009060">
    <property type="term" value="P:aerobic respiration"/>
    <property type="evidence" value="ECO:0007669"/>
    <property type="project" value="TreeGrafter"/>
</dbReference>
<evidence type="ECO:0000256" key="1">
    <source>
        <dbReference type="ARBA" id="ARBA00004141"/>
    </source>
</evidence>
<dbReference type="EC" id="7.1.1.2" evidence="8"/>
<evidence type="ECO:0000256" key="9">
    <source>
        <dbReference type="SAM" id="Phobius"/>
    </source>
</evidence>
<keyword evidence="6 9" id="KW-0472">Membrane</keyword>
<keyword evidence="5 9" id="KW-1133">Transmembrane helix</keyword>
<feature type="transmembrane region" description="Helical" evidence="9">
    <location>
        <begin position="256"/>
        <end position="276"/>
    </location>
</feature>
<dbReference type="GO" id="GO:0008137">
    <property type="term" value="F:NADH dehydrogenase (ubiquinone) activity"/>
    <property type="evidence" value="ECO:0007669"/>
    <property type="project" value="UniProtKB-EC"/>
</dbReference>
<evidence type="ECO:0000256" key="6">
    <source>
        <dbReference type="ARBA" id="ARBA00023136"/>
    </source>
</evidence>
<evidence type="ECO:0000256" key="5">
    <source>
        <dbReference type="ARBA" id="ARBA00022989"/>
    </source>
</evidence>
<dbReference type="HAMAP" id="MF_01350">
    <property type="entry name" value="NDH1_NuoH"/>
    <property type="match status" value="1"/>
</dbReference>
<evidence type="ECO:0000256" key="2">
    <source>
        <dbReference type="ARBA" id="ARBA00010535"/>
    </source>
</evidence>
<keyword evidence="8 10" id="KW-0496">Mitochondrion</keyword>
<dbReference type="PROSITE" id="PS00668">
    <property type="entry name" value="COMPLEX1_ND1_2"/>
    <property type="match status" value="1"/>
</dbReference>
<evidence type="ECO:0000256" key="3">
    <source>
        <dbReference type="ARBA" id="ARBA00021009"/>
    </source>
</evidence>
<dbReference type="PANTHER" id="PTHR11432">
    <property type="entry name" value="NADH DEHYDROGENASE SUBUNIT 1"/>
    <property type="match status" value="1"/>
</dbReference>
<dbReference type="GO" id="GO:0005743">
    <property type="term" value="C:mitochondrial inner membrane"/>
    <property type="evidence" value="ECO:0007669"/>
    <property type="project" value="UniProtKB-SubCell"/>
</dbReference>
<comment type="similarity">
    <text evidence="2 7">Belongs to the complex I subunit 1 family.</text>
</comment>
<dbReference type="InterPro" id="IPR018086">
    <property type="entry name" value="NADH_UbQ_OxRdtase_su1_CS"/>
</dbReference>
<organism evidence="10">
    <name type="scientific">Celleporella hyalina</name>
    <dbReference type="NCBI Taxonomy" id="60593"/>
    <lineage>
        <taxon>Eukaryota</taxon>
        <taxon>Metazoa</taxon>
        <taxon>Spiralia</taxon>
        <taxon>Lophotrochozoa</taxon>
        <taxon>Bryozoa</taxon>
        <taxon>Gymnolaemata</taxon>
        <taxon>Cheilostomatida</taxon>
        <taxon>Flustrina</taxon>
        <taxon>Hippothooidea</taxon>
        <taxon>Hippothoidae</taxon>
        <taxon>Celleporella</taxon>
    </lineage>
</organism>
<feature type="transmembrane region" description="Helical" evidence="9">
    <location>
        <begin position="296"/>
        <end position="315"/>
    </location>
</feature>
<comment type="subcellular location">
    <subcellularLocation>
        <location evidence="1">Membrane</location>
        <topology evidence="1">Multi-pass membrane protein</topology>
    </subcellularLocation>
    <subcellularLocation>
        <location evidence="7">Mitochondrion inner membrane</location>
        <topology evidence="7">Multi-pass membrane protein</topology>
    </subcellularLocation>
</comment>
<dbReference type="PROSITE" id="PS00667">
    <property type="entry name" value="COMPLEX1_ND1_1"/>
    <property type="match status" value="1"/>
</dbReference>
<evidence type="ECO:0000256" key="8">
    <source>
        <dbReference type="RuleBase" id="RU000473"/>
    </source>
</evidence>
<dbReference type="InterPro" id="IPR001694">
    <property type="entry name" value="NADH_UbQ_OxRdtase_su1/FPO"/>
</dbReference>
<dbReference type="AlphaFoldDB" id="I6PZT5"/>
<geneLocation type="mitochondrion" evidence="10"/>
<comment type="catalytic activity">
    <reaction evidence="8">
        <text>a ubiquinone + NADH + 5 H(+)(in) = a ubiquinol + NAD(+) + 4 H(+)(out)</text>
        <dbReference type="Rhea" id="RHEA:29091"/>
        <dbReference type="Rhea" id="RHEA-COMP:9565"/>
        <dbReference type="Rhea" id="RHEA-COMP:9566"/>
        <dbReference type="ChEBI" id="CHEBI:15378"/>
        <dbReference type="ChEBI" id="CHEBI:16389"/>
        <dbReference type="ChEBI" id="CHEBI:17976"/>
        <dbReference type="ChEBI" id="CHEBI:57540"/>
        <dbReference type="ChEBI" id="CHEBI:57945"/>
        <dbReference type="EC" id="7.1.1.2"/>
    </reaction>
</comment>
<dbReference type="Pfam" id="PF00146">
    <property type="entry name" value="NADHdh"/>
    <property type="match status" value="1"/>
</dbReference>
<name>I6PZT5_9BILA</name>
<evidence type="ECO:0000256" key="7">
    <source>
        <dbReference type="RuleBase" id="RU000471"/>
    </source>
</evidence>